<dbReference type="GO" id="GO:0005634">
    <property type="term" value="C:nucleus"/>
    <property type="evidence" value="ECO:0007669"/>
    <property type="project" value="UniProtKB-SubCell"/>
</dbReference>
<dbReference type="GO" id="GO:0034605">
    <property type="term" value="P:cellular response to heat"/>
    <property type="evidence" value="ECO:0007669"/>
    <property type="project" value="TreeGrafter"/>
</dbReference>
<dbReference type="GO" id="GO:0003700">
    <property type="term" value="F:DNA-binding transcription factor activity"/>
    <property type="evidence" value="ECO:0007669"/>
    <property type="project" value="InterPro"/>
</dbReference>
<dbReference type="GO" id="GO:0000978">
    <property type="term" value="F:RNA polymerase II cis-regulatory region sequence-specific DNA binding"/>
    <property type="evidence" value="ECO:0007669"/>
    <property type="project" value="TreeGrafter"/>
</dbReference>
<dbReference type="GO" id="GO:0006357">
    <property type="term" value="P:regulation of transcription by RNA polymerase II"/>
    <property type="evidence" value="ECO:0007669"/>
    <property type="project" value="TreeGrafter"/>
</dbReference>
<keyword evidence="4" id="KW-0805">Transcription regulation</keyword>
<keyword evidence="15" id="KW-1185">Reference proteome</keyword>
<keyword evidence="6" id="KW-0238">DNA-binding</keyword>
<evidence type="ECO:0000256" key="2">
    <source>
        <dbReference type="ARBA" id="ARBA00006403"/>
    </source>
</evidence>
<dbReference type="FunFam" id="1.10.10.10:FF:000057">
    <property type="entry name" value="Heat shock transcription factor 1"/>
    <property type="match status" value="2"/>
</dbReference>
<organism evidence="14 15">
    <name type="scientific">Buddleja alternifolia</name>
    <dbReference type="NCBI Taxonomy" id="168488"/>
    <lineage>
        <taxon>Eukaryota</taxon>
        <taxon>Viridiplantae</taxon>
        <taxon>Streptophyta</taxon>
        <taxon>Embryophyta</taxon>
        <taxon>Tracheophyta</taxon>
        <taxon>Spermatophyta</taxon>
        <taxon>Magnoliopsida</taxon>
        <taxon>eudicotyledons</taxon>
        <taxon>Gunneridae</taxon>
        <taxon>Pentapetalae</taxon>
        <taxon>asterids</taxon>
        <taxon>lamiids</taxon>
        <taxon>Lamiales</taxon>
        <taxon>Scrophulariaceae</taxon>
        <taxon>Buddlejeae</taxon>
        <taxon>Buddleja</taxon>
    </lineage>
</organism>
<keyword evidence="3" id="KW-0597">Phosphoprotein</keyword>
<dbReference type="SUPFAM" id="SSF46785">
    <property type="entry name" value="Winged helix' DNA-binding domain"/>
    <property type="match status" value="2"/>
</dbReference>
<name>A0AAV6WR20_9LAMI</name>
<keyword evidence="8" id="KW-0804">Transcription</keyword>
<keyword evidence="5" id="KW-0346">Stress response</keyword>
<keyword evidence="9" id="KW-0539">Nucleus</keyword>
<evidence type="ECO:0000256" key="3">
    <source>
        <dbReference type="ARBA" id="ARBA00022553"/>
    </source>
</evidence>
<dbReference type="Pfam" id="PF00447">
    <property type="entry name" value="HSF_DNA-bind"/>
    <property type="match status" value="2"/>
</dbReference>
<accession>A0AAV6WR20</accession>
<feature type="domain" description="HSF-type DNA-binding" evidence="13">
    <location>
        <begin position="418"/>
        <end position="442"/>
    </location>
</feature>
<evidence type="ECO:0000256" key="8">
    <source>
        <dbReference type="ARBA" id="ARBA00023163"/>
    </source>
</evidence>
<comment type="caution">
    <text evidence="14">The sequence shown here is derived from an EMBL/GenBank/DDBJ whole genome shotgun (WGS) entry which is preliminary data.</text>
</comment>
<dbReference type="PROSITE" id="PS00434">
    <property type="entry name" value="HSF_DOMAIN"/>
    <property type="match status" value="2"/>
</dbReference>
<evidence type="ECO:0000259" key="13">
    <source>
        <dbReference type="PROSITE" id="PS00434"/>
    </source>
</evidence>
<dbReference type="InterPro" id="IPR036390">
    <property type="entry name" value="WH_DNA-bd_sf"/>
</dbReference>
<proteinExistence type="inferred from homology"/>
<comment type="subcellular location">
    <subcellularLocation>
        <location evidence="1">Nucleus</location>
    </subcellularLocation>
</comment>
<dbReference type="PANTHER" id="PTHR10015:SF334">
    <property type="entry name" value="HEAT STRESS TRANSCRIPTION FACTOR A-6B"/>
    <property type="match status" value="1"/>
</dbReference>
<evidence type="ECO:0000256" key="6">
    <source>
        <dbReference type="ARBA" id="ARBA00023125"/>
    </source>
</evidence>
<evidence type="ECO:0000313" key="14">
    <source>
        <dbReference type="EMBL" id="KAG8373109.1"/>
    </source>
</evidence>
<comment type="similarity">
    <text evidence="2 12">Belongs to the HSF family.</text>
</comment>
<dbReference type="AlphaFoldDB" id="A0AAV6WR20"/>
<dbReference type="Proteomes" id="UP000826271">
    <property type="component" value="Unassembled WGS sequence"/>
</dbReference>
<dbReference type="InterPro" id="IPR000232">
    <property type="entry name" value="HSF_DNA-bd"/>
</dbReference>
<evidence type="ECO:0000313" key="15">
    <source>
        <dbReference type="Proteomes" id="UP000826271"/>
    </source>
</evidence>
<keyword evidence="7" id="KW-0010">Activator</keyword>
<dbReference type="PANTHER" id="PTHR10015">
    <property type="entry name" value="HEAT SHOCK TRANSCRIPTION FACTOR"/>
    <property type="match status" value="1"/>
</dbReference>
<dbReference type="InterPro" id="IPR036388">
    <property type="entry name" value="WH-like_DNA-bd_sf"/>
</dbReference>
<evidence type="ECO:0000256" key="9">
    <source>
        <dbReference type="ARBA" id="ARBA00023242"/>
    </source>
</evidence>
<dbReference type="SMART" id="SM00415">
    <property type="entry name" value="HSF"/>
    <property type="match status" value="2"/>
</dbReference>
<dbReference type="PRINTS" id="PR00056">
    <property type="entry name" value="HSFDOMAIN"/>
</dbReference>
<sequence length="691" mass="79433">MNPISWIKEEFSGSSSSFNSDSNDLYNNPQPKVGLHEIAIPPFLSKTYDLVEDPNTNDVVSWSGGNNSFIVWDPQNFAMNLLPKYFKHNNFSSFVRQLNTYGFRKVEADKWEFANEGFLRGQKHLLKNIRRRKNPPFSYPQASNQATLDSCVEVGRFGFDAEIDRLRRDKQVLMGELVRLRQQQQTTKSYLNAMEQRLKGTELKQQQTMSFLAKAIQNPTFLQQIIHQKDKNKELEEAMSKKKRKKIDDGSRDIGALEELGQFGGEGHFGDIGNINYVKLEGHNISELNHHGEFMQGGPLMNLQEDDDQERVQKVEKSFDEGFWEELINDGIGTFGFDGEFDEEGMDVMADQLGILDSNDLYNNPQPKEGLHEIAIPPFVSKTYDLVEDPNTNDVVSWSRGNNSFIVWDPQNFAINLLPKYFKHNNFSSFVRQLNSYGFRKVEAGKWEFANEGFLRGQKHLLKNIRRRKNSPFSYPQASNQATLDSCVEVGRFGFDAEIDRLRRDKQVLMGELVRLRQQQQTTEIYLNAMEQRLKGTELKQQQTMSFLAKAIQNPTFLQQIIHQKDKNKELEEARSKKRREKIDDCSRDIGALEELSQFGGEGHFGDIGDINYVKLEGHNISNHHAEFMQGGPLMNLQKDDDQKRVQKVEKSFDEGFWEELINDGIGTFGFDGDFDEEGVDIMADQLGFLG</sequence>
<evidence type="ECO:0000256" key="1">
    <source>
        <dbReference type="ARBA" id="ARBA00004123"/>
    </source>
</evidence>
<evidence type="ECO:0000256" key="12">
    <source>
        <dbReference type="RuleBase" id="RU004020"/>
    </source>
</evidence>
<comment type="function">
    <text evidence="10">DNA-binding protein that specifically binds heat shock promoter elements (HSE) and activates transcription.</text>
</comment>
<dbReference type="EMBL" id="WHWC01000012">
    <property type="protein sequence ID" value="KAG8373109.1"/>
    <property type="molecule type" value="Genomic_DNA"/>
</dbReference>
<evidence type="ECO:0000256" key="11">
    <source>
        <dbReference type="ARBA" id="ARBA00081483"/>
    </source>
</evidence>
<feature type="domain" description="HSF-type DNA-binding" evidence="13">
    <location>
        <begin position="82"/>
        <end position="106"/>
    </location>
</feature>
<protein>
    <recommendedName>
        <fullName evidence="11">Heat stress transcription factor</fullName>
    </recommendedName>
</protein>
<evidence type="ECO:0000256" key="10">
    <source>
        <dbReference type="ARBA" id="ARBA00055747"/>
    </source>
</evidence>
<reference evidence="14" key="1">
    <citation type="submission" date="2019-10" db="EMBL/GenBank/DDBJ databases">
        <authorList>
            <person name="Zhang R."/>
            <person name="Pan Y."/>
            <person name="Wang J."/>
            <person name="Ma R."/>
            <person name="Yu S."/>
        </authorList>
    </citation>
    <scope>NUCLEOTIDE SEQUENCE</scope>
    <source>
        <strain evidence="14">LA-IB0</strain>
        <tissue evidence="14">Leaf</tissue>
    </source>
</reference>
<evidence type="ECO:0000256" key="7">
    <source>
        <dbReference type="ARBA" id="ARBA00023159"/>
    </source>
</evidence>
<gene>
    <name evidence="14" type="ORF">BUALT_Bualt12G0136400</name>
</gene>
<evidence type="ECO:0000256" key="4">
    <source>
        <dbReference type="ARBA" id="ARBA00023015"/>
    </source>
</evidence>
<dbReference type="Gene3D" id="1.10.10.10">
    <property type="entry name" value="Winged helix-like DNA-binding domain superfamily/Winged helix DNA-binding domain"/>
    <property type="match status" value="2"/>
</dbReference>
<evidence type="ECO:0000256" key="5">
    <source>
        <dbReference type="ARBA" id="ARBA00023016"/>
    </source>
</evidence>